<feature type="transmembrane region" description="Helical" evidence="1">
    <location>
        <begin position="85"/>
        <end position="107"/>
    </location>
</feature>
<dbReference type="EMBL" id="RQZA01000007">
    <property type="protein sequence ID" value="RRD30523.1"/>
    <property type="molecule type" value="Genomic_DNA"/>
</dbReference>
<evidence type="ECO:0000313" key="3">
    <source>
        <dbReference type="Proteomes" id="UP000281771"/>
    </source>
</evidence>
<evidence type="ECO:0008006" key="4">
    <source>
        <dbReference type="Google" id="ProtNLM"/>
    </source>
</evidence>
<name>A0A3P1VDC0_9STRE</name>
<comment type="caution">
    <text evidence="2">The sequence shown here is derived from an EMBL/GenBank/DDBJ whole genome shotgun (WGS) entry which is preliminary data.</text>
</comment>
<gene>
    <name evidence="2" type="ORF">EII38_07910</name>
</gene>
<dbReference type="AlphaFoldDB" id="A0A3P1VDC0"/>
<sequence length="108" mass="12113">MLLFLIAGTSLAVLAGIYMVSQIYQMVKLDAFYRGLKHPKLWAFFASTGQRGDGLIVYLLRRKNHPRNSMSDEDFLTFQTCKHRAIVALLFQLTGAILAITALALSYS</sequence>
<keyword evidence="3" id="KW-1185">Reference proteome</keyword>
<organism evidence="2 3">
    <name type="scientific">Streptococcus minor</name>
    <dbReference type="NCBI Taxonomy" id="229549"/>
    <lineage>
        <taxon>Bacteria</taxon>
        <taxon>Bacillati</taxon>
        <taxon>Bacillota</taxon>
        <taxon>Bacilli</taxon>
        <taxon>Lactobacillales</taxon>
        <taxon>Streptococcaceae</taxon>
        <taxon>Streptococcus</taxon>
    </lineage>
</organism>
<dbReference type="Proteomes" id="UP000281771">
    <property type="component" value="Unassembled WGS sequence"/>
</dbReference>
<evidence type="ECO:0000256" key="1">
    <source>
        <dbReference type="SAM" id="Phobius"/>
    </source>
</evidence>
<evidence type="ECO:0000313" key="2">
    <source>
        <dbReference type="EMBL" id="RRD30523.1"/>
    </source>
</evidence>
<reference evidence="2 3" key="1">
    <citation type="submission" date="2018-11" db="EMBL/GenBank/DDBJ databases">
        <title>Genomes From Bacteria Associated with the Canine Oral Cavity: a Test Case for Automated Genome-Based Taxonomic Assignment.</title>
        <authorList>
            <person name="Coil D.A."/>
            <person name="Jospin G."/>
            <person name="Darling A.E."/>
            <person name="Wallis C."/>
            <person name="Davis I.J."/>
            <person name="Harris S."/>
            <person name="Eisen J.A."/>
            <person name="Holcombe L.J."/>
            <person name="O'Flynn C."/>
        </authorList>
    </citation>
    <scope>NUCLEOTIDE SEQUENCE [LARGE SCALE GENOMIC DNA]</scope>
    <source>
        <strain evidence="2 3">OH4621_COT-116</strain>
    </source>
</reference>
<keyword evidence="1" id="KW-0472">Membrane</keyword>
<keyword evidence="1" id="KW-1133">Transmembrane helix</keyword>
<keyword evidence="1" id="KW-0812">Transmembrane</keyword>
<accession>A0A3P1VDC0</accession>
<proteinExistence type="predicted"/>
<dbReference type="RefSeq" id="WP_124777536.1">
    <property type="nucleotide sequence ID" value="NZ_RQZA01000007.1"/>
</dbReference>
<dbReference type="STRING" id="1123309.GCA_000377005_00643"/>
<protein>
    <recommendedName>
        <fullName evidence="4">DUF3899 domain-containing protein</fullName>
    </recommendedName>
</protein>